<dbReference type="PROSITE" id="PS00676">
    <property type="entry name" value="SIGMA54_INTERACT_2"/>
    <property type="match status" value="1"/>
</dbReference>
<keyword evidence="1" id="KW-0547">Nucleotide-binding</keyword>
<evidence type="ECO:0000256" key="3">
    <source>
        <dbReference type="ARBA" id="ARBA00023015"/>
    </source>
</evidence>
<dbReference type="PROSITE" id="PS50110">
    <property type="entry name" value="RESPONSE_REGULATORY"/>
    <property type="match status" value="1"/>
</dbReference>
<reference evidence="9 10" key="1">
    <citation type="submission" date="2017-04" db="EMBL/GenBank/DDBJ databases">
        <authorList>
            <person name="Afonso C.L."/>
            <person name="Miller P.J."/>
            <person name="Scott M.A."/>
            <person name="Spackman E."/>
            <person name="Goraichik I."/>
            <person name="Dimitrov K.M."/>
            <person name="Suarez D.L."/>
            <person name="Swayne D.E."/>
        </authorList>
    </citation>
    <scope>NUCLEOTIDE SEQUENCE [LARGE SCALE GENOMIC DNA]</scope>
    <source>
        <strain evidence="9 10">DSM 5090</strain>
    </source>
</reference>
<dbReference type="Pfam" id="PF25601">
    <property type="entry name" value="AAA_lid_14"/>
    <property type="match status" value="1"/>
</dbReference>
<dbReference type="PROSITE" id="PS00675">
    <property type="entry name" value="SIGMA54_INTERACT_1"/>
    <property type="match status" value="1"/>
</dbReference>
<dbReference type="Gene3D" id="1.10.8.60">
    <property type="match status" value="1"/>
</dbReference>
<dbReference type="InterPro" id="IPR009057">
    <property type="entry name" value="Homeodomain-like_sf"/>
</dbReference>
<dbReference type="SMART" id="SM00382">
    <property type="entry name" value="AAA"/>
    <property type="match status" value="1"/>
</dbReference>
<dbReference type="InterPro" id="IPR025944">
    <property type="entry name" value="Sigma_54_int_dom_CS"/>
</dbReference>
<evidence type="ECO:0000256" key="2">
    <source>
        <dbReference type="ARBA" id="ARBA00022840"/>
    </source>
</evidence>
<evidence type="ECO:0000256" key="5">
    <source>
        <dbReference type="ARBA" id="ARBA00023163"/>
    </source>
</evidence>
<dbReference type="InterPro" id="IPR025943">
    <property type="entry name" value="Sigma_54_int_dom_ATP-bd_2"/>
</dbReference>
<feature type="domain" description="Response regulatory" evidence="8">
    <location>
        <begin position="2"/>
        <end position="118"/>
    </location>
</feature>
<keyword evidence="6" id="KW-0597">Phosphoprotein</keyword>
<keyword evidence="4 9" id="KW-0238">DNA-binding</keyword>
<dbReference type="EMBL" id="FWXI01000009">
    <property type="protein sequence ID" value="SMC80158.1"/>
    <property type="molecule type" value="Genomic_DNA"/>
</dbReference>
<dbReference type="Pfam" id="PF00158">
    <property type="entry name" value="Sigma54_activat"/>
    <property type="match status" value="1"/>
</dbReference>
<proteinExistence type="predicted"/>
<evidence type="ECO:0000313" key="10">
    <source>
        <dbReference type="Proteomes" id="UP000192738"/>
    </source>
</evidence>
<dbReference type="Gene3D" id="3.40.50.2300">
    <property type="match status" value="1"/>
</dbReference>
<organism evidence="9 10">
    <name type="scientific">Sporomusa malonica</name>
    <dbReference type="NCBI Taxonomy" id="112901"/>
    <lineage>
        <taxon>Bacteria</taxon>
        <taxon>Bacillati</taxon>
        <taxon>Bacillota</taxon>
        <taxon>Negativicutes</taxon>
        <taxon>Selenomonadales</taxon>
        <taxon>Sporomusaceae</taxon>
        <taxon>Sporomusa</taxon>
    </lineage>
</organism>
<dbReference type="InterPro" id="IPR027417">
    <property type="entry name" value="P-loop_NTPase"/>
</dbReference>
<keyword evidence="3" id="KW-0805">Transcription regulation</keyword>
<protein>
    <submittedName>
        <fullName evidence="9">DNA-binding transcriptional response regulator, NtrC family, contains REC, AAA-type ATPase, and a Fis-type DNA-binding domains</fullName>
    </submittedName>
</protein>
<dbReference type="InterPro" id="IPR058031">
    <property type="entry name" value="AAA_lid_NorR"/>
</dbReference>
<dbReference type="SMART" id="SM00448">
    <property type="entry name" value="REC"/>
    <property type="match status" value="1"/>
</dbReference>
<dbReference type="Gene3D" id="1.10.10.60">
    <property type="entry name" value="Homeodomain-like"/>
    <property type="match status" value="1"/>
</dbReference>
<dbReference type="SUPFAM" id="SSF52172">
    <property type="entry name" value="CheY-like"/>
    <property type="match status" value="1"/>
</dbReference>
<feature type="modified residue" description="4-aspartylphosphate" evidence="6">
    <location>
        <position position="51"/>
    </location>
</feature>
<dbReference type="Proteomes" id="UP000192738">
    <property type="component" value="Unassembled WGS sequence"/>
</dbReference>
<feature type="domain" description="Sigma-54 factor interaction" evidence="7">
    <location>
        <begin position="165"/>
        <end position="396"/>
    </location>
</feature>
<dbReference type="InterPro" id="IPR025662">
    <property type="entry name" value="Sigma_54_int_dom_ATP-bd_1"/>
</dbReference>
<evidence type="ECO:0000259" key="7">
    <source>
        <dbReference type="PROSITE" id="PS50045"/>
    </source>
</evidence>
<dbReference type="InterPro" id="IPR002078">
    <property type="entry name" value="Sigma_54_int"/>
</dbReference>
<keyword evidence="10" id="KW-1185">Reference proteome</keyword>
<dbReference type="InterPro" id="IPR002197">
    <property type="entry name" value="HTH_Fis"/>
</dbReference>
<evidence type="ECO:0000256" key="6">
    <source>
        <dbReference type="PROSITE-ProRule" id="PRU00169"/>
    </source>
</evidence>
<dbReference type="GO" id="GO:0006355">
    <property type="term" value="P:regulation of DNA-templated transcription"/>
    <property type="evidence" value="ECO:0007669"/>
    <property type="project" value="InterPro"/>
</dbReference>
<dbReference type="InterPro" id="IPR001789">
    <property type="entry name" value="Sig_transdc_resp-reg_receiver"/>
</dbReference>
<dbReference type="SUPFAM" id="SSF52540">
    <property type="entry name" value="P-loop containing nucleoside triphosphate hydrolases"/>
    <property type="match status" value="1"/>
</dbReference>
<evidence type="ECO:0000256" key="4">
    <source>
        <dbReference type="ARBA" id="ARBA00023125"/>
    </source>
</evidence>
<dbReference type="FunFam" id="3.40.50.300:FF:000006">
    <property type="entry name" value="DNA-binding transcriptional regulator NtrC"/>
    <property type="match status" value="1"/>
</dbReference>
<dbReference type="GO" id="GO:0000160">
    <property type="term" value="P:phosphorelay signal transduction system"/>
    <property type="evidence" value="ECO:0007669"/>
    <property type="project" value="InterPro"/>
</dbReference>
<dbReference type="RefSeq" id="WP_084576033.1">
    <property type="nucleotide sequence ID" value="NZ_CP155572.1"/>
</dbReference>
<dbReference type="Pfam" id="PF00072">
    <property type="entry name" value="Response_reg"/>
    <property type="match status" value="1"/>
</dbReference>
<name>A0A1W2C645_9FIRM</name>
<keyword evidence="5" id="KW-0804">Transcription</keyword>
<dbReference type="PROSITE" id="PS00688">
    <property type="entry name" value="SIGMA54_INTERACT_3"/>
    <property type="match status" value="1"/>
</dbReference>
<accession>A0A1W2C645</accession>
<dbReference type="STRING" id="112901.SAMN04488500_109133"/>
<dbReference type="PANTHER" id="PTHR32071">
    <property type="entry name" value="TRANSCRIPTIONAL REGULATORY PROTEIN"/>
    <property type="match status" value="1"/>
</dbReference>
<dbReference type="Gene3D" id="3.40.50.300">
    <property type="entry name" value="P-loop containing nucleotide triphosphate hydrolases"/>
    <property type="match status" value="1"/>
</dbReference>
<dbReference type="CDD" id="cd00009">
    <property type="entry name" value="AAA"/>
    <property type="match status" value="1"/>
</dbReference>
<dbReference type="InterPro" id="IPR011006">
    <property type="entry name" value="CheY-like_superfamily"/>
</dbReference>
<dbReference type="PROSITE" id="PS50045">
    <property type="entry name" value="SIGMA54_INTERACT_4"/>
    <property type="match status" value="1"/>
</dbReference>
<sequence length="484" mass="53711">MNVLLTDDDNLSREIIAEILRDLGHCVTEATNGKQAFEHFATGSFPMVISDLKMPKMSGLDLLDAIKSASAGQHTDVVLITGFADIKSAVSALRAGAYDYLLKPINVEELIAVTERVAEHQALRQENQILTTNFAEKVQEATAETQEQLYQLKKLVAGSLKVGEVAVFSEKMREVMNLAQKHSLDRSLPVLIQGETGTGKEVIARMIHYGKLNEITPFVDVNCAAITPNLFESEIFGYESGAFTGALSKGQKGKFDLAAGGTLFLDEVGEIPLELQGKLLRVIQEKEYYRVGGLKKLKTDVRLVCATNVELEKKVEQGHFRRDLYHRLRVGFINIPALRSRKEEIIPLAVMFLREYAKQKGKNFKAISHSATQILLGYSWPGNVRELKNAMEWVTFMHDGTEVLPEHLGIINQTETAHPSATIVNPDTFVLPPEGLNIDAFMLSLVEKALVLNGGNKSATASYLGISRKSLYRRLQHTDLSIKY</sequence>
<dbReference type="GO" id="GO:0005524">
    <property type="term" value="F:ATP binding"/>
    <property type="evidence" value="ECO:0007669"/>
    <property type="project" value="UniProtKB-KW"/>
</dbReference>
<evidence type="ECO:0000313" key="9">
    <source>
        <dbReference type="EMBL" id="SMC80158.1"/>
    </source>
</evidence>
<gene>
    <name evidence="9" type="ORF">SAMN04488500_109133</name>
</gene>
<dbReference type="GO" id="GO:0043565">
    <property type="term" value="F:sequence-specific DNA binding"/>
    <property type="evidence" value="ECO:0007669"/>
    <property type="project" value="InterPro"/>
</dbReference>
<keyword evidence="2" id="KW-0067">ATP-binding</keyword>
<dbReference type="InterPro" id="IPR003593">
    <property type="entry name" value="AAA+_ATPase"/>
</dbReference>
<dbReference type="PRINTS" id="PR01590">
    <property type="entry name" value="HTHFIS"/>
</dbReference>
<dbReference type="OrthoDB" id="9803970at2"/>
<dbReference type="Pfam" id="PF02954">
    <property type="entry name" value="HTH_8"/>
    <property type="match status" value="1"/>
</dbReference>
<evidence type="ECO:0000256" key="1">
    <source>
        <dbReference type="ARBA" id="ARBA00022741"/>
    </source>
</evidence>
<dbReference type="AlphaFoldDB" id="A0A1W2C645"/>
<evidence type="ECO:0000259" key="8">
    <source>
        <dbReference type="PROSITE" id="PS50110"/>
    </source>
</evidence>
<dbReference type="SUPFAM" id="SSF46689">
    <property type="entry name" value="Homeodomain-like"/>
    <property type="match status" value="1"/>
</dbReference>